<evidence type="ECO:0000313" key="1">
    <source>
        <dbReference type="EMBL" id="TNK90389.1"/>
    </source>
</evidence>
<organism evidence="1 2">
    <name type="scientific">Fructilactobacillus sanfranciscensis</name>
    <name type="common">Lactobacillus sanfranciscensis</name>
    <dbReference type="NCBI Taxonomy" id="1625"/>
    <lineage>
        <taxon>Bacteria</taxon>
        <taxon>Bacillati</taxon>
        <taxon>Bacillota</taxon>
        <taxon>Bacilli</taxon>
        <taxon>Lactobacillales</taxon>
        <taxon>Lactobacillaceae</taxon>
        <taxon>Fructilactobacillus</taxon>
    </lineage>
</organism>
<reference evidence="1 2" key="1">
    <citation type="submission" date="2018-05" db="EMBL/GenBank/DDBJ databases">
        <title>Lactobacillus sanfranciscensis Ah4 draft denome sequence.</title>
        <authorList>
            <person name="Zhang G."/>
        </authorList>
    </citation>
    <scope>NUCLEOTIDE SEQUENCE [LARGE SCALE GENOMIC DNA]</scope>
    <source>
        <strain evidence="1 2">Ah4</strain>
    </source>
</reference>
<sequence length="79" mass="8935">MAESDVEIAIQGKLDKIFADYPLTPRLEMLKIEIKRTLMQDAAVKVTDGAEPVDAVREAFQDFGDLRHQINEVLFTSNK</sequence>
<comment type="caution">
    <text evidence="1">The sequence shown here is derived from an EMBL/GenBank/DDBJ whole genome shotgun (WGS) entry which is preliminary data.</text>
</comment>
<proteinExistence type="predicted"/>
<dbReference type="EMBL" id="QFCR01000010">
    <property type="protein sequence ID" value="TNK90389.1"/>
    <property type="molecule type" value="Genomic_DNA"/>
</dbReference>
<dbReference type="AlphaFoldDB" id="A0A5C4TIM6"/>
<accession>A0A5C4TIM6</accession>
<evidence type="ECO:0000313" key="2">
    <source>
        <dbReference type="Proteomes" id="UP000313312"/>
    </source>
</evidence>
<protein>
    <submittedName>
        <fullName evidence="1">Uncharacterized protein</fullName>
    </submittedName>
</protein>
<name>A0A5C4TIM6_FRUSA</name>
<dbReference type="GeneID" id="93160424"/>
<dbReference type="RefSeq" id="WP_103429128.1">
    <property type="nucleotide sequence ID" value="NZ_CP118925.1"/>
</dbReference>
<gene>
    <name evidence="1" type="ORF">DID87_04090</name>
</gene>
<dbReference type="Proteomes" id="UP000313312">
    <property type="component" value="Unassembled WGS sequence"/>
</dbReference>